<sequence>MDGRATRPYRAAAPRVPRRAGHTTSTGGHTMTPGSRFGLVAAVALLPATLAAPAAAAPGPPDAEIADAVFVGAGCDRAAGRVELKDDALLISPGRALQVTAGIRENGNHVPRATTNCQVNVRFANAAGWQFAVTTVEGAGRSALAPGGSGRFILTSYLAGTPDTLESSIRLTGPTWGDWGYSGGSSPNWSDCGATRALNVNTRLQVEAGTVDPDTRSTIGVNSESGVRLVLSWRAC</sequence>
<dbReference type="AlphaFoldDB" id="A0A8J3FIY0"/>
<reference evidence="2" key="1">
    <citation type="journal article" date="2014" name="Int. J. Syst. Evol. Microbiol.">
        <title>Complete genome sequence of Corynebacterium casei LMG S-19264T (=DSM 44701T), isolated from a smear-ripened cheese.</title>
        <authorList>
            <consortium name="US DOE Joint Genome Institute (JGI-PGF)"/>
            <person name="Walter F."/>
            <person name="Albersmeier A."/>
            <person name="Kalinowski J."/>
            <person name="Ruckert C."/>
        </authorList>
    </citation>
    <scope>NUCLEOTIDE SEQUENCE</scope>
    <source>
        <strain evidence="2">JCM 3091</strain>
    </source>
</reference>
<dbReference type="PANTHER" id="PTHR38847">
    <property type="match status" value="1"/>
</dbReference>
<evidence type="ECO:0000313" key="2">
    <source>
        <dbReference type="EMBL" id="GGK35548.1"/>
    </source>
</evidence>
<organism evidence="2 3">
    <name type="scientific">Pilimelia terevasa</name>
    <dbReference type="NCBI Taxonomy" id="53372"/>
    <lineage>
        <taxon>Bacteria</taxon>
        <taxon>Bacillati</taxon>
        <taxon>Actinomycetota</taxon>
        <taxon>Actinomycetes</taxon>
        <taxon>Micromonosporales</taxon>
        <taxon>Micromonosporaceae</taxon>
        <taxon>Pilimelia</taxon>
    </lineage>
</organism>
<feature type="compositionally biased region" description="Low complexity" evidence="1">
    <location>
        <begin position="1"/>
        <end position="15"/>
    </location>
</feature>
<dbReference type="PANTHER" id="PTHR38847:SF1">
    <property type="entry name" value="PSEUDOURIDINE SYNTHASE RSUA_RLUA-LIKE DOMAIN-CONTAINING PROTEIN"/>
    <property type="match status" value="1"/>
</dbReference>
<feature type="compositionally biased region" description="Low complexity" evidence="1">
    <location>
        <begin position="22"/>
        <end position="33"/>
    </location>
</feature>
<protein>
    <recommendedName>
        <fullName evidence="4">DUF4360 domain-containing protein</fullName>
    </recommendedName>
</protein>
<reference evidence="2" key="2">
    <citation type="submission" date="2020-09" db="EMBL/GenBank/DDBJ databases">
        <authorList>
            <person name="Sun Q."/>
            <person name="Ohkuma M."/>
        </authorList>
    </citation>
    <scope>NUCLEOTIDE SEQUENCE</scope>
    <source>
        <strain evidence="2">JCM 3091</strain>
    </source>
</reference>
<proteinExistence type="predicted"/>
<evidence type="ECO:0000313" key="3">
    <source>
        <dbReference type="Proteomes" id="UP000662200"/>
    </source>
</evidence>
<dbReference type="InterPro" id="IPR025649">
    <property type="entry name" value="DUF4360"/>
</dbReference>
<feature type="region of interest" description="Disordered" evidence="1">
    <location>
        <begin position="1"/>
        <end position="33"/>
    </location>
</feature>
<evidence type="ECO:0000256" key="1">
    <source>
        <dbReference type="SAM" id="MobiDB-lite"/>
    </source>
</evidence>
<dbReference type="Pfam" id="PF14273">
    <property type="entry name" value="DUF4360"/>
    <property type="match status" value="1"/>
</dbReference>
<dbReference type="Proteomes" id="UP000662200">
    <property type="component" value="Unassembled WGS sequence"/>
</dbReference>
<accession>A0A8J3FIY0</accession>
<gene>
    <name evidence="2" type="ORF">GCM10010124_30300</name>
</gene>
<dbReference type="EMBL" id="BMQC01000010">
    <property type="protein sequence ID" value="GGK35548.1"/>
    <property type="molecule type" value="Genomic_DNA"/>
</dbReference>
<comment type="caution">
    <text evidence="2">The sequence shown here is derived from an EMBL/GenBank/DDBJ whole genome shotgun (WGS) entry which is preliminary data.</text>
</comment>
<evidence type="ECO:0008006" key="4">
    <source>
        <dbReference type="Google" id="ProtNLM"/>
    </source>
</evidence>
<name>A0A8J3FIY0_9ACTN</name>
<keyword evidence="3" id="KW-1185">Reference proteome</keyword>